<feature type="chain" id="PRO_5026971563" evidence="1">
    <location>
        <begin position="22"/>
        <end position="168"/>
    </location>
</feature>
<dbReference type="RefSeq" id="WP_155696458.1">
    <property type="nucleotide sequence ID" value="NZ_WOCD01000005.1"/>
</dbReference>
<organism evidence="2 3">
    <name type="scientific">Psychrosphaera haliotis</name>
    <dbReference type="NCBI Taxonomy" id="555083"/>
    <lineage>
        <taxon>Bacteria</taxon>
        <taxon>Pseudomonadati</taxon>
        <taxon>Pseudomonadota</taxon>
        <taxon>Gammaproteobacteria</taxon>
        <taxon>Alteromonadales</taxon>
        <taxon>Pseudoalteromonadaceae</taxon>
        <taxon>Psychrosphaera</taxon>
    </lineage>
</organism>
<protein>
    <submittedName>
        <fullName evidence="2">DUF3016 domain-containing protein</fullName>
    </submittedName>
</protein>
<dbReference type="InterPro" id="IPR021557">
    <property type="entry name" value="DUF3016"/>
</dbReference>
<reference evidence="2 3" key="1">
    <citation type="submission" date="2019-11" db="EMBL/GenBank/DDBJ databases">
        <title>P. haliotis isolates from Z. marina roots.</title>
        <authorList>
            <person name="Cohen M."/>
            <person name="Jospin G."/>
            <person name="Eisen J.A."/>
            <person name="Coil D.A."/>
        </authorList>
    </citation>
    <scope>NUCLEOTIDE SEQUENCE [LARGE SCALE GENOMIC DNA]</scope>
    <source>
        <strain evidence="2 3">UCD-MCMsp1aY</strain>
    </source>
</reference>
<evidence type="ECO:0000313" key="2">
    <source>
        <dbReference type="EMBL" id="MUH73264.1"/>
    </source>
</evidence>
<dbReference type="OrthoDB" id="195620at2"/>
<dbReference type="EMBL" id="WOCD01000005">
    <property type="protein sequence ID" value="MUH73264.1"/>
    <property type="molecule type" value="Genomic_DNA"/>
</dbReference>
<evidence type="ECO:0000313" key="3">
    <source>
        <dbReference type="Proteomes" id="UP000439994"/>
    </source>
</evidence>
<accession>A0A6N8FAV8</accession>
<gene>
    <name evidence="2" type="ORF">GNP35_12685</name>
</gene>
<keyword evidence="1" id="KW-0732">Signal</keyword>
<name>A0A6N8FAV8_9GAMM</name>
<comment type="caution">
    <text evidence="2">The sequence shown here is derived from an EMBL/GenBank/DDBJ whole genome shotgun (WGS) entry which is preliminary data.</text>
</comment>
<proteinExistence type="predicted"/>
<dbReference type="Pfam" id="PF11454">
    <property type="entry name" value="DUF3016"/>
    <property type="match status" value="1"/>
</dbReference>
<keyword evidence="3" id="KW-1185">Reference proteome</keyword>
<feature type="signal peptide" evidence="1">
    <location>
        <begin position="1"/>
        <end position="21"/>
    </location>
</feature>
<dbReference type="Proteomes" id="UP000439994">
    <property type="component" value="Unassembled WGS sequence"/>
</dbReference>
<sequence>MRIFNLLFIATSLFVSFGSLANEKANKSAVSFENPKEFRDIKASDESQKRFTSRLQNKLQDYIQKLSKKLPAGYSLNIVFTNIDLAGRVEYNFNMSREIRVVRQHDWPRLNFKAELLKDGNVIQNQDFELKDLAFMDRSIGRLSSGDTLRYEKRMLKEWFTRDKFFRI</sequence>
<dbReference type="AlphaFoldDB" id="A0A6N8FAV8"/>
<evidence type="ECO:0000256" key="1">
    <source>
        <dbReference type="SAM" id="SignalP"/>
    </source>
</evidence>